<sequence length="105" mass="12025">MYEYRATVDRIVDGDTVDFIVQLGFNISIKIRTRLAGVDTPERGHPDWGSATTLCRELLVEKALANDRNDMSVIIRTSKTGKYGRWIVHIDGVTDKLAERWPYKK</sequence>
<proteinExistence type="predicted"/>
<dbReference type="Gene3D" id="2.40.50.90">
    <property type="match status" value="1"/>
</dbReference>
<evidence type="ECO:0000313" key="1">
    <source>
        <dbReference type="EMBL" id="SVC45031.1"/>
    </source>
</evidence>
<dbReference type="EMBL" id="UINC01091902">
    <property type="protein sequence ID" value="SVC45031.1"/>
    <property type="molecule type" value="Genomic_DNA"/>
</dbReference>
<protein>
    <recommendedName>
        <fullName evidence="2">TNase-like domain-containing protein</fullName>
    </recommendedName>
</protein>
<dbReference type="AlphaFoldDB" id="A0A382MCQ8"/>
<accession>A0A382MCQ8</accession>
<organism evidence="1">
    <name type="scientific">marine metagenome</name>
    <dbReference type="NCBI Taxonomy" id="408172"/>
    <lineage>
        <taxon>unclassified sequences</taxon>
        <taxon>metagenomes</taxon>
        <taxon>ecological metagenomes</taxon>
    </lineage>
</organism>
<dbReference type="SUPFAM" id="SSF50199">
    <property type="entry name" value="Staphylococcal nuclease"/>
    <property type="match status" value="1"/>
</dbReference>
<dbReference type="InterPro" id="IPR035437">
    <property type="entry name" value="SNase_OB-fold_sf"/>
</dbReference>
<gene>
    <name evidence="1" type="ORF">METZ01_LOCUS297885</name>
</gene>
<reference evidence="1" key="1">
    <citation type="submission" date="2018-05" db="EMBL/GenBank/DDBJ databases">
        <authorList>
            <person name="Lanie J.A."/>
            <person name="Ng W.-L."/>
            <person name="Kazmierczak K.M."/>
            <person name="Andrzejewski T.M."/>
            <person name="Davidsen T.M."/>
            <person name="Wayne K.J."/>
            <person name="Tettelin H."/>
            <person name="Glass J.I."/>
            <person name="Rusch D."/>
            <person name="Podicherti R."/>
            <person name="Tsui H.-C.T."/>
            <person name="Winkler M.E."/>
        </authorList>
    </citation>
    <scope>NUCLEOTIDE SEQUENCE</scope>
</reference>
<evidence type="ECO:0008006" key="2">
    <source>
        <dbReference type="Google" id="ProtNLM"/>
    </source>
</evidence>
<name>A0A382MCQ8_9ZZZZ</name>